<comment type="caution">
    <text evidence="3">The sequence shown here is derived from an EMBL/GenBank/DDBJ whole genome shotgun (WGS) entry which is preliminary data.</text>
</comment>
<dbReference type="InterPro" id="IPR025646">
    <property type="entry name" value="DUF4350"/>
</dbReference>
<dbReference type="OrthoDB" id="5241668at2"/>
<feature type="domain" description="DUF4350" evidence="2">
    <location>
        <begin position="58"/>
        <end position="242"/>
    </location>
</feature>
<evidence type="ECO:0000313" key="3">
    <source>
        <dbReference type="EMBL" id="RMI06587.1"/>
    </source>
</evidence>
<gene>
    <name evidence="3" type="ORF">EBM89_15955</name>
</gene>
<evidence type="ECO:0000313" key="4">
    <source>
        <dbReference type="Proteomes" id="UP000269289"/>
    </source>
</evidence>
<dbReference type="EMBL" id="RFFI01000104">
    <property type="protein sequence ID" value="RMI06587.1"/>
    <property type="molecule type" value="Genomic_DNA"/>
</dbReference>
<evidence type="ECO:0000259" key="2">
    <source>
        <dbReference type="Pfam" id="PF14258"/>
    </source>
</evidence>
<evidence type="ECO:0000256" key="1">
    <source>
        <dbReference type="SAM" id="Phobius"/>
    </source>
</evidence>
<proteinExistence type="predicted"/>
<protein>
    <submittedName>
        <fullName evidence="3">DUF4350 domain-containing protein</fullName>
    </submittedName>
</protein>
<organism evidence="3 4">
    <name type="scientific">Cellulomonas triticagri</name>
    <dbReference type="NCBI Taxonomy" id="2483352"/>
    <lineage>
        <taxon>Bacteria</taxon>
        <taxon>Bacillati</taxon>
        <taxon>Actinomycetota</taxon>
        <taxon>Actinomycetes</taxon>
        <taxon>Micrococcales</taxon>
        <taxon>Cellulomonadaceae</taxon>
        <taxon>Cellulomonas</taxon>
    </lineage>
</organism>
<dbReference type="AlphaFoldDB" id="A0A3M2IXE7"/>
<keyword evidence="1" id="KW-0812">Transmembrane</keyword>
<reference evidence="3 4" key="1">
    <citation type="submission" date="2018-10" db="EMBL/GenBank/DDBJ databases">
        <title>Isolation, diversity and antifungal activity of actinobacteria from wheat.</title>
        <authorList>
            <person name="Han C."/>
        </authorList>
    </citation>
    <scope>NUCLEOTIDE SEQUENCE [LARGE SCALE GENOMIC DNA]</scope>
    <source>
        <strain evidence="3 4">NEAU-YY56</strain>
    </source>
</reference>
<keyword evidence="1" id="KW-0472">Membrane</keyword>
<accession>A0A3M2IXE7</accession>
<dbReference type="Proteomes" id="UP000269289">
    <property type="component" value="Unassembled WGS sequence"/>
</dbReference>
<feature type="transmembrane region" description="Helical" evidence="1">
    <location>
        <begin position="29"/>
        <end position="48"/>
    </location>
</feature>
<keyword evidence="4" id="KW-1185">Reference proteome</keyword>
<sequence length="405" mass="41795">MSPVADGTVLGDGTTAAGRARGRWRRWRWVVGIAGVLAIGVGISLLPAPTRSVVPLAPDNAGADGAMAVANVLREQGVEITYVRGAAQARAAATAGTTLLVTSDWWLTPEQSATVTGTAADLVLLDPYTLLTDAVPGLETGWSGGASATSLPAACTDPDAEAAGSITGSGSGVVARDATGAATDAPDGTTLCFPLPGTEPQAYLTSTSEVDGRRVTVLGDAGLLTNARVAEDGNAALVLRTLGRNPHLVWYVPSSTDTSVEAAAPGLGDLLPPTARVLLWQALVVLLAVVVWRGRRLGRVVVERLPVVVRSAETTRGRGRLYRTSRSYGHAAAALRAGVADRCARLLGLPRTAAAPDVITAVARAAHRDEREVADLLYGPPPTSDAGLETLARRLDQLESEVHPT</sequence>
<name>A0A3M2IXE7_9CELL</name>
<keyword evidence="1" id="KW-1133">Transmembrane helix</keyword>
<dbReference type="Pfam" id="PF14258">
    <property type="entry name" value="DUF4350"/>
    <property type="match status" value="1"/>
</dbReference>